<feature type="compositionally biased region" description="Low complexity" evidence="1">
    <location>
        <begin position="44"/>
        <end position="53"/>
    </location>
</feature>
<dbReference type="Gene3D" id="3.80.10.10">
    <property type="entry name" value="Ribonuclease Inhibitor"/>
    <property type="match status" value="1"/>
</dbReference>
<accession>A0ABQ9IT10</accession>
<keyword evidence="4" id="KW-1185">Reference proteome</keyword>
<evidence type="ECO:0000313" key="4">
    <source>
        <dbReference type="Proteomes" id="UP001162164"/>
    </source>
</evidence>
<feature type="compositionally biased region" description="Basic and acidic residues" evidence="1">
    <location>
        <begin position="69"/>
        <end position="94"/>
    </location>
</feature>
<feature type="region of interest" description="Disordered" evidence="1">
    <location>
        <begin position="34"/>
        <end position="101"/>
    </location>
</feature>
<protein>
    <recommendedName>
        <fullName evidence="2">F-box domain-containing protein</fullName>
    </recommendedName>
</protein>
<evidence type="ECO:0000313" key="3">
    <source>
        <dbReference type="EMBL" id="KAJ8964666.1"/>
    </source>
</evidence>
<dbReference type="Proteomes" id="UP001162164">
    <property type="component" value="Unassembled WGS sequence"/>
</dbReference>
<gene>
    <name evidence="3" type="ORF">NQ317_010553</name>
</gene>
<name>A0ABQ9IT10_9CUCU</name>
<dbReference type="PROSITE" id="PS50181">
    <property type="entry name" value="FBOX"/>
    <property type="match status" value="1"/>
</dbReference>
<comment type="caution">
    <text evidence="3">The sequence shown here is derived from an EMBL/GenBank/DDBJ whole genome shotgun (WGS) entry which is preliminary data.</text>
</comment>
<evidence type="ECO:0000259" key="2">
    <source>
        <dbReference type="PROSITE" id="PS50181"/>
    </source>
</evidence>
<dbReference type="InterPro" id="IPR052283">
    <property type="entry name" value="GenomicStab_NeuMorph_Reg"/>
</dbReference>
<dbReference type="EMBL" id="JAPWTJ010002747">
    <property type="protein sequence ID" value="KAJ8964666.1"/>
    <property type="molecule type" value="Genomic_DNA"/>
</dbReference>
<dbReference type="PANTHER" id="PTHR15739">
    <property type="entry name" value="ZINC FINGER PROTEIN"/>
    <property type="match status" value="1"/>
</dbReference>
<organism evidence="3 4">
    <name type="scientific">Molorchus minor</name>
    <dbReference type="NCBI Taxonomy" id="1323400"/>
    <lineage>
        <taxon>Eukaryota</taxon>
        <taxon>Metazoa</taxon>
        <taxon>Ecdysozoa</taxon>
        <taxon>Arthropoda</taxon>
        <taxon>Hexapoda</taxon>
        <taxon>Insecta</taxon>
        <taxon>Pterygota</taxon>
        <taxon>Neoptera</taxon>
        <taxon>Endopterygota</taxon>
        <taxon>Coleoptera</taxon>
        <taxon>Polyphaga</taxon>
        <taxon>Cucujiformia</taxon>
        <taxon>Chrysomeloidea</taxon>
        <taxon>Cerambycidae</taxon>
        <taxon>Lamiinae</taxon>
        <taxon>Monochamini</taxon>
        <taxon>Molorchus</taxon>
    </lineage>
</organism>
<proteinExistence type="predicted"/>
<evidence type="ECO:0000256" key="1">
    <source>
        <dbReference type="SAM" id="MobiDB-lite"/>
    </source>
</evidence>
<dbReference type="SUPFAM" id="SSF52047">
    <property type="entry name" value="RNI-like"/>
    <property type="match status" value="1"/>
</dbReference>
<dbReference type="Pfam" id="PF12937">
    <property type="entry name" value="F-box-like"/>
    <property type="match status" value="1"/>
</dbReference>
<dbReference type="CDD" id="cd22122">
    <property type="entry name" value="F-box_JHDM"/>
    <property type="match status" value="1"/>
</dbReference>
<sequence>MNRLLRNRPPHMRPTLVPRLHGLYQRGHAELLGVPDKSSDMRRMSISSDASSAFDNKHHQEQMSDSGSENEHKDNKDLLPIKKRRSSESGEVETKTATINDPPRKTAFRMQLAHQIASNSTKVLKKPMVVVRPAPLMMMNILPTNNLALDKRCILQVFKYLTPKDLLCCALVCKTWATFSIDPSLWKRMVFIRKHILSDILKGIVRRQPENLNLDWCHINKFQLPWLIQRLNHLKELSLVSVNVKTAISLRTNHSAVLQLLDLSFISDFNDSALREILGPNNDSRTGLASEKNRFRNLKTLKLAGTDITDIAIVTSHNAGIAQLTTKPANTVANLISLDLSHSKLITELSLDHLSKCEKLVQLDCRHALQISTQALIKFAAKSEHNLQVRDIKLVDVRQKV</sequence>
<feature type="domain" description="F-box" evidence="2">
    <location>
        <begin position="143"/>
        <end position="189"/>
    </location>
</feature>
<dbReference type="PANTHER" id="PTHR15739:SF2">
    <property type="entry name" value="PROTEIN ZNF365"/>
    <property type="match status" value="1"/>
</dbReference>
<reference evidence="3" key="1">
    <citation type="journal article" date="2023" name="Insect Mol. Biol.">
        <title>Genome sequencing provides insights into the evolution of gene families encoding plant cell wall-degrading enzymes in longhorned beetles.</title>
        <authorList>
            <person name="Shin N.R."/>
            <person name="Okamura Y."/>
            <person name="Kirsch R."/>
            <person name="Pauchet Y."/>
        </authorList>
    </citation>
    <scope>NUCLEOTIDE SEQUENCE</scope>
    <source>
        <strain evidence="3">MMC_N1</strain>
    </source>
</reference>
<dbReference type="InterPro" id="IPR001810">
    <property type="entry name" value="F-box_dom"/>
</dbReference>
<dbReference type="InterPro" id="IPR032675">
    <property type="entry name" value="LRR_dom_sf"/>
</dbReference>
<dbReference type="SMART" id="SM00256">
    <property type="entry name" value="FBOX"/>
    <property type="match status" value="1"/>
</dbReference>